<reference evidence="1 2" key="1">
    <citation type="journal article" date="2024" name="Chem. Sci.">
        <title>Discovery of megapolipeptins by genome mining of a Burkholderiales bacteria collection.</title>
        <authorList>
            <person name="Paulo B.S."/>
            <person name="Recchia M.J.J."/>
            <person name="Lee S."/>
            <person name="Fergusson C.H."/>
            <person name="Romanowski S.B."/>
            <person name="Hernandez A."/>
            <person name="Krull N."/>
            <person name="Liu D.Y."/>
            <person name="Cavanagh H."/>
            <person name="Bos A."/>
            <person name="Gray C.A."/>
            <person name="Murphy B.T."/>
            <person name="Linington R.G."/>
            <person name="Eustaquio A.S."/>
        </authorList>
    </citation>
    <scope>NUCLEOTIDE SEQUENCE [LARGE SCALE GENOMIC DNA]</scope>
    <source>
        <strain evidence="1 2">RL21-008-BIB-A</strain>
    </source>
</reference>
<dbReference type="SUPFAM" id="SSF140736">
    <property type="entry name" value="Rv1873-like"/>
    <property type="match status" value="1"/>
</dbReference>
<comment type="caution">
    <text evidence="1">The sequence shown here is derived from an EMBL/GenBank/DDBJ whole genome shotgun (WGS) entry which is preliminary data.</text>
</comment>
<dbReference type="Gene3D" id="1.25.40.380">
    <property type="entry name" value="Protein of unknown function DUF1810"/>
    <property type="match status" value="1"/>
</dbReference>
<name>A0ABW9A6I2_9BURK</name>
<dbReference type="Pfam" id="PF08837">
    <property type="entry name" value="DUF1810"/>
    <property type="match status" value="1"/>
</dbReference>
<dbReference type="InterPro" id="IPR014937">
    <property type="entry name" value="DUF1810"/>
</dbReference>
<dbReference type="PIRSF" id="PIRSF008546">
    <property type="entry name" value="UCP008546"/>
    <property type="match status" value="1"/>
</dbReference>
<evidence type="ECO:0000313" key="2">
    <source>
        <dbReference type="Proteomes" id="UP001629246"/>
    </source>
</evidence>
<dbReference type="RefSeq" id="WP_408156157.1">
    <property type="nucleotide sequence ID" value="NZ_JAQQFM010000003.1"/>
</dbReference>
<evidence type="ECO:0000313" key="1">
    <source>
        <dbReference type="EMBL" id="MFL9923980.1"/>
    </source>
</evidence>
<organism evidence="1 2">
    <name type="scientific">Herbaspirillum lusitanum</name>
    <dbReference type="NCBI Taxonomy" id="213312"/>
    <lineage>
        <taxon>Bacteria</taxon>
        <taxon>Pseudomonadati</taxon>
        <taxon>Pseudomonadota</taxon>
        <taxon>Betaproteobacteria</taxon>
        <taxon>Burkholderiales</taxon>
        <taxon>Oxalobacteraceae</taxon>
        <taxon>Herbaspirillum</taxon>
    </lineage>
</organism>
<dbReference type="Proteomes" id="UP001629246">
    <property type="component" value="Unassembled WGS sequence"/>
</dbReference>
<proteinExistence type="predicted"/>
<accession>A0ABW9A6I2</accession>
<dbReference type="EMBL" id="JAQQFM010000003">
    <property type="protein sequence ID" value="MFL9923980.1"/>
    <property type="molecule type" value="Genomic_DNA"/>
</dbReference>
<gene>
    <name evidence="1" type="ORF">PQR62_06885</name>
</gene>
<keyword evidence="2" id="KW-1185">Reference proteome</keyword>
<protein>
    <submittedName>
        <fullName evidence="1">DUF1810 domain-containing protein</fullName>
    </submittedName>
</protein>
<dbReference type="InterPro" id="IPR036287">
    <property type="entry name" value="Rv1873-like_sf"/>
</dbReference>
<sequence>MKDPYLLQRFVEAQAPVFEQVRAELQAGCKRSHWMWFIFPQVAGLGRSETARRFAISSLDEAAAYLRHPILGPRLRQCTALVNSIDADDIAGIFGAPDDLKFHSSMTLFGIAAHDAQDVDLFAAAISKYFDGEPDCGTLARLKTGSTIC</sequence>